<evidence type="ECO:0000256" key="11">
    <source>
        <dbReference type="SAM" id="Phobius"/>
    </source>
</evidence>
<dbReference type="Pfam" id="PF02518">
    <property type="entry name" value="HATPase_c"/>
    <property type="match status" value="1"/>
</dbReference>
<dbReference type="Gene3D" id="1.10.287.130">
    <property type="match status" value="1"/>
</dbReference>
<dbReference type="SUPFAM" id="SSF55874">
    <property type="entry name" value="ATPase domain of HSP90 chaperone/DNA topoisomerase II/histidine kinase"/>
    <property type="match status" value="1"/>
</dbReference>
<dbReference type="InterPro" id="IPR003661">
    <property type="entry name" value="HisK_dim/P_dom"/>
</dbReference>
<dbReference type="RefSeq" id="WP_281908483.1">
    <property type="nucleotide sequence ID" value="NZ_AP026966.1"/>
</dbReference>
<dbReference type="SMART" id="SM00387">
    <property type="entry name" value="HATPase_c"/>
    <property type="match status" value="1"/>
</dbReference>
<dbReference type="EC" id="2.7.13.3" evidence="3"/>
<evidence type="ECO:0000256" key="2">
    <source>
        <dbReference type="ARBA" id="ARBA00004370"/>
    </source>
</evidence>
<keyword evidence="7 14" id="KW-0418">Kinase</keyword>
<dbReference type="PROSITE" id="PS50885">
    <property type="entry name" value="HAMP"/>
    <property type="match status" value="1"/>
</dbReference>
<evidence type="ECO:0000256" key="8">
    <source>
        <dbReference type="ARBA" id="ARBA00022989"/>
    </source>
</evidence>
<organism evidence="14 15">
    <name type="scientific">Massilia varians</name>
    <dbReference type="NCBI Taxonomy" id="457921"/>
    <lineage>
        <taxon>Bacteria</taxon>
        <taxon>Pseudomonadati</taxon>
        <taxon>Pseudomonadota</taxon>
        <taxon>Betaproteobacteria</taxon>
        <taxon>Burkholderiales</taxon>
        <taxon>Oxalobacteraceae</taxon>
        <taxon>Telluria group</taxon>
        <taxon>Massilia</taxon>
    </lineage>
</organism>
<dbReference type="InterPro" id="IPR013727">
    <property type="entry name" value="2CSK_N"/>
</dbReference>
<dbReference type="InterPro" id="IPR036097">
    <property type="entry name" value="HisK_dim/P_sf"/>
</dbReference>
<accession>A0ABM8C8S9</accession>
<dbReference type="InterPro" id="IPR003594">
    <property type="entry name" value="HATPase_dom"/>
</dbReference>
<evidence type="ECO:0000256" key="4">
    <source>
        <dbReference type="ARBA" id="ARBA00022553"/>
    </source>
</evidence>
<evidence type="ECO:0000256" key="6">
    <source>
        <dbReference type="ARBA" id="ARBA00022692"/>
    </source>
</evidence>
<dbReference type="InterPro" id="IPR003660">
    <property type="entry name" value="HAMP_dom"/>
</dbReference>
<dbReference type="PANTHER" id="PTHR45436">
    <property type="entry name" value="SENSOR HISTIDINE KINASE YKOH"/>
    <property type="match status" value="1"/>
</dbReference>
<keyword evidence="5" id="KW-0808">Transferase</keyword>
<proteinExistence type="predicted"/>
<evidence type="ECO:0000256" key="5">
    <source>
        <dbReference type="ARBA" id="ARBA00022679"/>
    </source>
</evidence>
<evidence type="ECO:0000313" key="15">
    <source>
        <dbReference type="Proteomes" id="UP001163336"/>
    </source>
</evidence>
<dbReference type="Pfam" id="PF00512">
    <property type="entry name" value="HisKA"/>
    <property type="match status" value="1"/>
</dbReference>
<evidence type="ECO:0000256" key="10">
    <source>
        <dbReference type="ARBA" id="ARBA00023136"/>
    </source>
</evidence>
<reference evidence="14" key="1">
    <citation type="submission" date="2022-11" db="EMBL/GenBank/DDBJ databases">
        <title>Isolation and characterization of PLA-degrading bacterium Massilia sp. from Antarctic soil.</title>
        <authorList>
            <person name="Sato K."/>
            <person name="Gomez-Fuentes C."/>
            <person name="Ahmad S.A."/>
            <person name="Zulkharnain A."/>
        </authorList>
    </citation>
    <scope>NUCLEOTIDE SEQUENCE</scope>
    <source>
        <strain evidence="14">N-3</strain>
    </source>
</reference>
<evidence type="ECO:0000259" key="12">
    <source>
        <dbReference type="PROSITE" id="PS50109"/>
    </source>
</evidence>
<dbReference type="PANTHER" id="PTHR45436:SF1">
    <property type="entry name" value="SENSOR PROTEIN QSEC"/>
    <property type="match status" value="1"/>
</dbReference>
<feature type="domain" description="Histidine kinase" evidence="12">
    <location>
        <begin position="239"/>
        <end position="452"/>
    </location>
</feature>
<dbReference type="CDD" id="cd00075">
    <property type="entry name" value="HATPase"/>
    <property type="match status" value="1"/>
</dbReference>
<keyword evidence="10 11" id="KW-0472">Membrane</keyword>
<sequence length="462" mass="49859">MSSIRLRLLKRLVAPILVFNLLAASLTYLLAWTPAQRAFDQGLLDAAGALATRLRPGGAALDLPANLPASLPEAARALGVASPDASWFVVRDAQGRVLAGDPAFPRRAGGEPVRDERMHGQPVRVASLLVPGSSGPVEVGVARTLAQRQQVRSAIVRALVLLEVVFSLALVGLVWFSVGNGLAPLARLRARLDARGSHDLAPLVDAGMPRELLPLVSAFNALLERIAAGARAQDDFRANVAHQLRTPLAGLRLQLEWLAGRHRDDPETVRSVELLLQANERMIRQANQLLALERAAPERFAQARFSALDLSSIVGESVQSFVERALRKDIDLGFELAPSWLEGERHMLRDLVDNLVDNALRYTPAQGRVTVRCRPTPEGVVFAVEDSGPGIPSEKRARVFQRFVRLDQHSQGSGLGLAIVREIGAAHGARVELGEGAEGSGLRVTVRFPAERSVPPQSAPEV</sequence>
<dbReference type="Pfam" id="PF08521">
    <property type="entry name" value="2CSK_N"/>
    <property type="match status" value="1"/>
</dbReference>
<dbReference type="InterPro" id="IPR005467">
    <property type="entry name" value="His_kinase_dom"/>
</dbReference>
<gene>
    <name evidence="14" type="ORF">MasN3_31680</name>
</gene>
<name>A0ABM8C8S9_9BURK</name>
<evidence type="ECO:0000256" key="3">
    <source>
        <dbReference type="ARBA" id="ARBA00012438"/>
    </source>
</evidence>
<evidence type="ECO:0000259" key="13">
    <source>
        <dbReference type="PROSITE" id="PS50885"/>
    </source>
</evidence>
<dbReference type="SUPFAM" id="SSF47384">
    <property type="entry name" value="Homodimeric domain of signal transducing histidine kinase"/>
    <property type="match status" value="1"/>
</dbReference>
<evidence type="ECO:0000313" key="14">
    <source>
        <dbReference type="EMBL" id="BDT59674.1"/>
    </source>
</evidence>
<dbReference type="SMART" id="SM00388">
    <property type="entry name" value="HisKA"/>
    <property type="match status" value="1"/>
</dbReference>
<dbReference type="Proteomes" id="UP001163336">
    <property type="component" value="Chromosome"/>
</dbReference>
<comment type="catalytic activity">
    <reaction evidence="1">
        <text>ATP + protein L-histidine = ADP + protein N-phospho-L-histidine.</text>
        <dbReference type="EC" id="2.7.13.3"/>
    </reaction>
</comment>
<feature type="domain" description="HAMP" evidence="13">
    <location>
        <begin position="179"/>
        <end position="231"/>
    </location>
</feature>
<dbReference type="PROSITE" id="PS50109">
    <property type="entry name" value="HIS_KIN"/>
    <property type="match status" value="1"/>
</dbReference>
<evidence type="ECO:0000256" key="7">
    <source>
        <dbReference type="ARBA" id="ARBA00022777"/>
    </source>
</evidence>
<dbReference type="InterPro" id="IPR050428">
    <property type="entry name" value="TCS_sensor_his_kinase"/>
</dbReference>
<protein>
    <recommendedName>
        <fullName evidence="3">histidine kinase</fullName>
        <ecNumber evidence="3">2.7.13.3</ecNumber>
    </recommendedName>
</protein>
<dbReference type="GO" id="GO:0016301">
    <property type="term" value="F:kinase activity"/>
    <property type="evidence" value="ECO:0007669"/>
    <property type="project" value="UniProtKB-KW"/>
</dbReference>
<dbReference type="EMBL" id="AP026966">
    <property type="protein sequence ID" value="BDT59674.1"/>
    <property type="molecule type" value="Genomic_DNA"/>
</dbReference>
<dbReference type="InterPro" id="IPR004358">
    <property type="entry name" value="Sig_transdc_His_kin-like_C"/>
</dbReference>
<feature type="transmembrane region" description="Helical" evidence="11">
    <location>
        <begin position="12"/>
        <end position="31"/>
    </location>
</feature>
<dbReference type="PRINTS" id="PR00344">
    <property type="entry name" value="BCTRLSENSOR"/>
</dbReference>
<keyword evidence="6 11" id="KW-0812">Transmembrane</keyword>
<keyword evidence="4" id="KW-0597">Phosphoprotein</keyword>
<dbReference type="CDD" id="cd00082">
    <property type="entry name" value="HisKA"/>
    <property type="match status" value="1"/>
</dbReference>
<keyword evidence="8 11" id="KW-1133">Transmembrane helix</keyword>
<dbReference type="Gene3D" id="3.30.565.10">
    <property type="entry name" value="Histidine kinase-like ATPase, C-terminal domain"/>
    <property type="match status" value="1"/>
</dbReference>
<evidence type="ECO:0000256" key="1">
    <source>
        <dbReference type="ARBA" id="ARBA00000085"/>
    </source>
</evidence>
<keyword evidence="15" id="KW-1185">Reference proteome</keyword>
<comment type="subcellular location">
    <subcellularLocation>
        <location evidence="2">Membrane</location>
    </subcellularLocation>
</comment>
<keyword evidence="9" id="KW-0902">Two-component regulatory system</keyword>
<evidence type="ECO:0000256" key="9">
    <source>
        <dbReference type="ARBA" id="ARBA00023012"/>
    </source>
</evidence>
<dbReference type="InterPro" id="IPR036890">
    <property type="entry name" value="HATPase_C_sf"/>
</dbReference>